<feature type="region of interest" description="Disordered" evidence="1">
    <location>
        <begin position="740"/>
        <end position="834"/>
    </location>
</feature>
<name>A0A9P0FR09_BRAAE</name>
<dbReference type="AlphaFoldDB" id="A0A9P0FR09"/>
<feature type="compositionally biased region" description="Polar residues" evidence="1">
    <location>
        <begin position="742"/>
        <end position="761"/>
    </location>
</feature>
<feature type="compositionally biased region" description="Low complexity" evidence="1">
    <location>
        <begin position="806"/>
        <end position="827"/>
    </location>
</feature>
<dbReference type="PANTHER" id="PTHR47080:SF1">
    <property type="entry name" value="CHROMOSOME 16 OPEN READING FRAME 96"/>
    <property type="match status" value="1"/>
</dbReference>
<keyword evidence="4" id="KW-1185">Reference proteome</keyword>
<proteinExistence type="predicted"/>
<feature type="compositionally biased region" description="Basic and acidic residues" evidence="1">
    <location>
        <begin position="762"/>
        <end position="779"/>
    </location>
</feature>
<sequence length="834" mass="92257">MAKKGSTVITLPQMVDLALNSPEIGIVNFTVLHSLLHVIVQQLELSECSVEFRGSDSDRLQNYISTAKPGPIITLTEYTVGQDGQEKKAIRKKRKQYEQNRDKSVLRIVVGMADEKGQADAAQSEKDSKSLQTVVVVEQSSKVDQTESPHFSVAVTQDHYDHLMGDIDELKEKVLELSELPANIGLVEALRAAGKDKPSPVLDMFHILTLNKRMDAAEQGMEKLGTIIEDLAKEAKGEGPLVHATATVDPEALKGLEERITNLENVIGDGNIIINQPSEPGEEQPADTEPSLLKQSIGSGIDLLGIKLSETPIAEAMDIIQSELQRLRRICGSEFMQTIKDLEALKNAMNSDDAPPEVRITQVEIQLNAVLEQIASLDTMYNNQIAILNEKVMSGGEDKVDRNEQAEVEIYNKLTALNDEIHNVEDTVQKLWEEREGRQALLDVIEETLDILKLQKCDKEDVEEALADKADVCLVNRKVSNDIFDEVIEKINEKIDDIYEKLAIQNELWTAQATEFAEELKNKTNNWELQELRAYIDENLSILSAKIQKLAEMKDDIEAAGAKSKFLRNVNCISCDTKVVMRKEFDPSAFPKSSGMPNPGKSMGPYLAYELDQMRKSQKCFGDKNKQKLLQQTITTGRSDKSEDQFCNRYCGGSHTTTTPMQRVTRGGHFLEQWGPEISPVVDETIRGTDGKMYKGRDDAKLKTLLNQPKEKPVEVKKEDSGENKASTLGNLVAIAEAERASVTSAPTEAQRSKQSLARQSKGSERKSAGSKQSIKDAPAEPEPQLDQAPPQEVELTSTIPDEAPPAEVEAPPEAAAPVEAEAPSEPATEENEQ</sequence>
<dbReference type="Proteomes" id="UP001154078">
    <property type="component" value="Chromosome 9"/>
</dbReference>
<reference evidence="3" key="1">
    <citation type="submission" date="2021-12" db="EMBL/GenBank/DDBJ databases">
        <authorList>
            <person name="King R."/>
        </authorList>
    </citation>
    <scope>NUCLEOTIDE SEQUENCE</scope>
</reference>
<evidence type="ECO:0000259" key="2">
    <source>
        <dbReference type="Pfam" id="PF16043"/>
    </source>
</evidence>
<evidence type="ECO:0000313" key="3">
    <source>
        <dbReference type="EMBL" id="CAH0563970.1"/>
    </source>
</evidence>
<dbReference type="EMBL" id="OV121140">
    <property type="protein sequence ID" value="CAH0563970.1"/>
    <property type="molecule type" value="Genomic_DNA"/>
</dbReference>
<dbReference type="Pfam" id="PF16043">
    <property type="entry name" value="DUF4795"/>
    <property type="match status" value="1"/>
</dbReference>
<organism evidence="3 4">
    <name type="scientific">Brassicogethes aeneus</name>
    <name type="common">Rape pollen beetle</name>
    <name type="synonym">Meligethes aeneus</name>
    <dbReference type="NCBI Taxonomy" id="1431903"/>
    <lineage>
        <taxon>Eukaryota</taxon>
        <taxon>Metazoa</taxon>
        <taxon>Ecdysozoa</taxon>
        <taxon>Arthropoda</taxon>
        <taxon>Hexapoda</taxon>
        <taxon>Insecta</taxon>
        <taxon>Pterygota</taxon>
        <taxon>Neoptera</taxon>
        <taxon>Endopterygota</taxon>
        <taxon>Coleoptera</taxon>
        <taxon>Polyphaga</taxon>
        <taxon>Cucujiformia</taxon>
        <taxon>Nitidulidae</taxon>
        <taxon>Meligethinae</taxon>
        <taxon>Brassicogethes</taxon>
    </lineage>
</organism>
<feature type="domain" description="DUF4795" evidence="2">
    <location>
        <begin position="407"/>
        <end position="604"/>
    </location>
</feature>
<gene>
    <name evidence="3" type="ORF">MELIAE_LOCUS12630</name>
</gene>
<dbReference type="InterPro" id="IPR032013">
    <property type="entry name" value="DUF4795"/>
</dbReference>
<accession>A0A9P0FR09</accession>
<evidence type="ECO:0000313" key="4">
    <source>
        <dbReference type="Proteomes" id="UP001154078"/>
    </source>
</evidence>
<dbReference type="PANTHER" id="PTHR47080">
    <property type="entry name" value="CHROMOSOME 16 OPEN READING FRAME 96"/>
    <property type="match status" value="1"/>
</dbReference>
<evidence type="ECO:0000256" key="1">
    <source>
        <dbReference type="SAM" id="MobiDB-lite"/>
    </source>
</evidence>
<protein>
    <recommendedName>
        <fullName evidence="2">DUF4795 domain-containing protein</fullName>
    </recommendedName>
</protein>
<dbReference type="OrthoDB" id="5981048at2759"/>